<gene>
    <name evidence="1" type="ORF">MRATA1EN22A_LOCUS25603</name>
</gene>
<protein>
    <submittedName>
        <fullName evidence="1">Uncharacterized protein</fullName>
    </submittedName>
</protein>
<dbReference type="EMBL" id="OX596090">
    <property type="protein sequence ID" value="CAN0542934.1"/>
    <property type="molecule type" value="Genomic_DNA"/>
</dbReference>
<sequence>MRDKPIGVNSVVSYCPQDAINADRSPRRLFINLHDGESRELLPFVLPLCRLSGFAIGTHLLSPSAVLSTGAGPCGSVKATEALTSGDIMVSQPQAHPSGVHAKPIQSVL</sequence>
<dbReference type="Proteomes" id="UP001162501">
    <property type="component" value="Chromosome 6"/>
</dbReference>
<reference evidence="1" key="2">
    <citation type="submission" date="2025-03" db="EMBL/GenBank/DDBJ databases">
        <authorList>
            <consortium name="ELIXIR-Norway"/>
            <consortium name="Elixir Norway"/>
        </authorList>
    </citation>
    <scope>NUCLEOTIDE SEQUENCE</scope>
</reference>
<organism evidence="1 2">
    <name type="scientific">Rangifer tarandus platyrhynchus</name>
    <name type="common">Svalbard reindeer</name>
    <dbReference type="NCBI Taxonomy" id="3082113"/>
    <lineage>
        <taxon>Eukaryota</taxon>
        <taxon>Metazoa</taxon>
        <taxon>Chordata</taxon>
        <taxon>Craniata</taxon>
        <taxon>Vertebrata</taxon>
        <taxon>Euteleostomi</taxon>
        <taxon>Mammalia</taxon>
        <taxon>Eutheria</taxon>
        <taxon>Laurasiatheria</taxon>
        <taxon>Artiodactyla</taxon>
        <taxon>Ruminantia</taxon>
        <taxon>Pecora</taxon>
        <taxon>Cervidae</taxon>
        <taxon>Odocoileinae</taxon>
        <taxon>Rangifer</taxon>
    </lineage>
</organism>
<accession>A0AC60A182</accession>
<evidence type="ECO:0000313" key="2">
    <source>
        <dbReference type="Proteomes" id="UP001162501"/>
    </source>
</evidence>
<name>A0AC60A182_RANTA</name>
<reference evidence="1" key="1">
    <citation type="submission" date="2023-05" db="EMBL/GenBank/DDBJ databases">
        <authorList>
            <consortium name="ELIXIR-Norway"/>
        </authorList>
    </citation>
    <scope>NUCLEOTIDE SEQUENCE</scope>
</reference>
<proteinExistence type="predicted"/>
<evidence type="ECO:0000313" key="1">
    <source>
        <dbReference type="EMBL" id="CAN0542934.1"/>
    </source>
</evidence>